<dbReference type="RefSeq" id="WP_345330269.1">
    <property type="nucleotide sequence ID" value="NZ_BAABJI010000002.1"/>
</dbReference>
<proteinExistence type="predicted"/>
<dbReference type="SUPFAM" id="SSF52096">
    <property type="entry name" value="ClpP/crotonase"/>
    <property type="match status" value="1"/>
</dbReference>
<evidence type="ECO:0000313" key="3">
    <source>
        <dbReference type="EMBL" id="GAA4912120.1"/>
    </source>
</evidence>
<gene>
    <name evidence="3" type="ORF">GCM10023313_13940</name>
</gene>
<accession>A0ABP9FQV5</accession>
<dbReference type="PANTHER" id="PTHR32060:SF30">
    <property type="entry name" value="CARBOXY-TERMINAL PROCESSING PROTEASE CTPA"/>
    <property type="match status" value="1"/>
</dbReference>
<dbReference type="SUPFAM" id="SSF50156">
    <property type="entry name" value="PDZ domain-like"/>
    <property type="match status" value="1"/>
</dbReference>
<evidence type="ECO:0000259" key="1">
    <source>
        <dbReference type="Pfam" id="PF03572"/>
    </source>
</evidence>
<sequence>MALHTYVKKAYIFTFFTGALALNSCKKNDTVEPFTGPVTNAEINTWVMDSLKRYYYWADNLPGSVKPDQEPVPFFSSVINTADRFSFITSAASSSLKATSRSKYGFDYVVFTEPKSKQVIGLVTLVLNASPAQTAGLRRGRYFTQINGTTLTSANAVNLQADLLKNTSVQLMQASIENGVIKETGTANVLEGRTLEESSVYKVFDNNGKKTAYLFFTIFNNADRNAYISVFSGFKAAGVTDLILDMRYNAGGEVAAAAALCSMIAPNINQTMPFIEYRGNKNAAVRKEGFATAAQAEGGPAFSNLYQQNLSLKRLFVLTTGATASAAELVINNLKPYINVIQIGQTTLGKDEASITISDKRTPKRINWTMYPIVYKLYNALGAGNYSGGITPAETVNEWDNLPLQPFGNEFDPILKHTLALINGSEALSITSRQTKNAELYNSASDYAAKAALNVK</sequence>
<dbReference type="CDD" id="cd07561">
    <property type="entry name" value="Peptidase_S41_CPP_like"/>
    <property type="match status" value="1"/>
</dbReference>
<dbReference type="InterPro" id="IPR029045">
    <property type="entry name" value="ClpP/crotonase-like_dom_sf"/>
</dbReference>
<dbReference type="PANTHER" id="PTHR32060">
    <property type="entry name" value="TAIL-SPECIFIC PROTEASE"/>
    <property type="match status" value="1"/>
</dbReference>
<dbReference type="Gene3D" id="3.30.750.170">
    <property type="match status" value="1"/>
</dbReference>
<dbReference type="Gene3D" id="2.30.42.10">
    <property type="match status" value="1"/>
</dbReference>
<dbReference type="Pfam" id="PF18294">
    <property type="entry name" value="Pept_S41_N"/>
    <property type="match status" value="1"/>
</dbReference>
<dbReference type="InterPro" id="IPR005151">
    <property type="entry name" value="Tail-specific_protease"/>
</dbReference>
<comment type="caution">
    <text evidence="3">The sequence shown here is derived from an EMBL/GenBank/DDBJ whole genome shotgun (WGS) entry which is preliminary data.</text>
</comment>
<name>A0ABP9FQV5_9SPHI</name>
<feature type="domain" description="Peptidase S41 N-terminal" evidence="2">
    <location>
        <begin position="42"/>
        <end position="87"/>
    </location>
</feature>
<reference evidence="4" key="1">
    <citation type="journal article" date="2019" name="Int. J. Syst. Evol. Microbiol.">
        <title>The Global Catalogue of Microorganisms (GCM) 10K type strain sequencing project: providing services to taxonomists for standard genome sequencing and annotation.</title>
        <authorList>
            <consortium name="The Broad Institute Genomics Platform"/>
            <consortium name="The Broad Institute Genome Sequencing Center for Infectious Disease"/>
            <person name="Wu L."/>
            <person name="Ma J."/>
        </authorList>
    </citation>
    <scope>NUCLEOTIDE SEQUENCE [LARGE SCALE GENOMIC DNA]</scope>
    <source>
        <strain evidence="4">JCM 18283</strain>
    </source>
</reference>
<feature type="domain" description="Tail specific protease" evidence="1">
    <location>
        <begin position="210"/>
        <end position="352"/>
    </location>
</feature>
<dbReference type="Pfam" id="PF03572">
    <property type="entry name" value="Peptidase_S41"/>
    <property type="match status" value="1"/>
</dbReference>
<evidence type="ECO:0000313" key="4">
    <source>
        <dbReference type="Proteomes" id="UP001501436"/>
    </source>
</evidence>
<dbReference type="InterPro" id="IPR036034">
    <property type="entry name" value="PDZ_sf"/>
</dbReference>
<protein>
    <submittedName>
        <fullName evidence="3">S41 family peptidase</fullName>
    </submittedName>
</protein>
<dbReference type="Proteomes" id="UP001501436">
    <property type="component" value="Unassembled WGS sequence"/>
</dbReference>
<dbReference type="Gene3D" id="3.90.226.10">
    <property type="entry name" value="2-enoyl-CoA Hydratase, Chain A, domain 1"/>
    <property type="match status" value="1"/>
</dbReference>
<organism evidence="3 4">
    <name type="scientific">Mucilaginibacter defluvii</name>
    <dbReference type="NCBI Taxonomy" id="1196019"/>
    <lineage>
        <taxon>Bacteria</taxon>
        <taxon>Pseudomonadati</taxon>
        <taxon>Bacteroidota</taxon>
        <taxon>Sphingobacteriia</taxon>
        <taxon>Sphingobacteriales</taxon>
        <taxon>Sphingobacteriaceae</taxon>
        <taxon>Mucilaginibacter</taxon>
    </lineage>
</organism>
<keyword evidence="4" id="KW-1185">Reference proteome</keyword>
<dbReference type="EMBL" id="BAABJI010000002">
    <property type="protein sequence ID" value="GAA4912120.1"/>
    <property type="molecule type" value="Genomic_DNA"/>
</dbReference>
<evidence type="ECO:0000259" key="2">
    <source>
        <dbReference type="Pfam" id="PF18294"/>
    </source>
</evidence>
<dbReference type="InterPro" id="IPR041613">
    <property type="entry name" value="Pept_S41_N"/>
</dbReference>